<evidence type="ECO:0000256" key="3">
    <source>
        <dbReference type="ARBA" id="ARBA00022722"/>
    </source>
</evidence>
<gene>
    <name evidence="9" type="primary">cas2</name>
    <name evidence="10" type="ORF">HMPREF3226_01849</name>
</gene>
<keyword evidence="6 9" id="KW-0378">Hydrolase</keyword>
<comment type="cofactor">
    <cofactor evidence="1 9">
        <name>Mg(2+)</name>
        <dbReference type="ChEBI" id="CHEBI:18420"/>
    </cofactor>
</comment>
<feature type="binding site" evidence="9">
    <location>
        <position position="20"/>
    </location>
    <ligand>
        <name>Mg(2+)</name>
        <dbReference type="ChEBI" id="CHEBI:18420"/>
        <note>catalytic</note>
    </ligand>
</feature>
<evidence type="ECO:0000256" key="9">
    <source>
        <dbReference type="HAMAP-Rule" id="MF_01471"/>
    </source>
</evidence>
<dbReference type="RefSeq" id="WP_060940956.1">
    <property type="nucleotide sequence ID" value="NZ_JAIHUT010000034.1"/>
</dbReference>
<dbReference type="AlphaFoldDB" id="A0A133Q205"/>
<name>A0A133Q205_9BACT</name>
<comment type="subunit">
    <text evidence="9">Homodimer, forms a heterotetramer with a Cas1 homodimer.</text>
</comment>
<dbReference type="GO" id="GO:0016787">
    <property type="term" value="F:hydrolase activity"/>
    <property type="evidence" value="ECO:0007669"/>
    <property type="project" value="UniProtKB-KW"/>
</dbReference>
<organism evidence="10 11">
    <name type="scientific">Prevotella corporis</name>
    <dbReference type="NCBI Taxonomy" id="28128"/>
    <lineage>
        <taxon>Bacteria</taxon>
        <taxon>Pseudomonadati</taxon>
        <taxon>Bacteroidota</taxon>
        <taxon>Bacteroidia</taxon>
        <taxon>Bacteroidales</taxon>
        <taxon>Prevotellaceae</taxon>
        <taxon>Prevotella</taxon>
    </lineage>
</organism>
<evidence type="ECO:0000256" key="5">
    <source>
        <dbReference type="ARBA" id="ARBA00022759"/>
    </source>
</evidence>
<comment type="similarity">
    <text evidence="2 9">Belongs to the CRISPR-associated endoribonuclease Cas2 protein family.</text>
</comment>
<dbReference type="EC" id="3.1.-.-" evidence="9"/>
<evidence type="ECO:0000256" key="8">
    <source>
        <dbReference type="ARBA" id="ARBA00023118"/>
    </source>
</evidence>
<keyword evidence="11" id="KW-1185">Reference proteome</keyword>
<dbReference type="GO" id="GO:0004521">
    <property type="term" value="F:RNA endonuclease activity"/>
    <property type="evidence" value="ECO:0007669"/>
    <property type="project" value="InterPro"/>
</dbReference>
<keyword evidence="8 9" id="KW-0051">Antiviral defense</keyword>
<dbReference type="EMBL" id="LRQG01000149">
    <property type="protein sequence ID" value="KXA36904.1"/>
    <property type="molecule type" value="Genomic_DNA"/>
</dbReference>
<dbReference type="PATRIC" id="fig|28128.5.peg.1898"/>
<keyword evidence="3 9" id="KW-0540">Nuclease</keyword>
<dbReference type="NCBIfam" id="TIGR01573">
    <property type="entry name" value="cas2"/>
    <property type="match status" value="1"/>
</dbReference>
<dbReference type="InterPro" id="IPR021127">
    <property type="entry name" value="CRISPR_associated_Cas2"/>
</dbReference>
<dbReference type="Proteomes" id="UP000070533">
    <property type="component" value="Unassembled WGS sequence"/>
</dbReference>
<comment type="caution">
    <text evidence="10">The sequence shown here is derived from an EMBL/GenBank/DDBJ whole genome shotgun (WGS) entry which is preliminary data.</text>
</comment>
<sequence>MTNFDRLSEYRIMWILVFFDLPTETKKEKKAYTDFRKALMKDGFTMFQFSIYVRHCASMENAEVHMKRIRNNLPKLGKVGILCITDKQFANIQLFYGEKPKPPNAPYQQLELF</sequence>
<evidence type="ECO:0000256" key="2">
    <source>
        <dbReference type="ARBA" id="ARBA00009959"/>
    </source>
</evidence>
<dbReference type="eggNOG" id="COG3512">
    <property type="taxonomic scope" value="Bacteria"/>
</dbReference>
<dbReference type="SUPFAM" id="SSF143430">
    <property type="entry name" value="TTP0101/SSO1404-like"/>
    <property type="match status" value="1"/>
</dbReference>
<dbReference type="STRING" id="28128.HMPREF3226_01849"/>
<evidence type="ECO:0000256" key="6">
    <source>
        <dbReference type="ARBA" id="ARBA00022801"/>
    </source>
</evidence>
<comment type="function">
    <text evidence="9">CRISPR (clustered regularly interspaced short palindromic repeat), is an adaptive immune system that provides protection against mobile genetic elements (viruses, transposable elements and conjugative plasmids). CRISPR clusters contain sequences complementary to antecedent mobile elements and target invading nucleic acids. CRISPR clusters are transcribed and processed into CRISPR RNA (crRNA). Functions as a ssRNA-specific endoribonuclease. Involved in the integration of spacer DNA into the CRISPR cassette.</text>
</comment>
<reference evidence="11" key="1">
    <citation type="submission" date="2016-01" db="EMBL/GenBank/DDBJ databases">
        <authorList>
            <person name="Mitreva M."/>
            <person name="Pepin K.H."/>
            <person name="Mihindukulasuriya K.A."/>
            <person name="Fulton R."/>
            <person name="Fronick C."/>
            <person name="O'Laughlin M."/>
            <person name="Miner T."/>
            <person name="Herter B."/>
            <person name="Rosa B.A."/>
            <person name="Cordes M."/>
            <person name="Tomlinson C."/>
            <person name="Wollam A."/>
            <person name="Palsikar V.B."/>
            <person name="Mardis E.R."/>
            <person name="Wilson R.K."/>
        </authorList>
    </citation>
    <scope>NUCLEOTIDE SEQUENCE [LARGE SCALE GENOMIC DNA]</scope>
    <source>
        <strain evidence="11">MJR7716</strain>
    </source>
</reference>
<keyword evidence="5 9" id="KW-0255">Endonuclease</keyword>
<dbReference type="Pfam" id="PF09827">
    <property type="entry name" value="CRISPR_Cas2"/>
    <property type="match status" value="1"/>
</dbReference>
<proteinExistence type="inferred from homology"/>
<evidence type="ECO:0000313" key="11">
    <source>
        <dbReference type="Proteomes" id="UP000070533"/>
    </source>
</evidence>
<evidence type="ECO:0000313" key="10">
    <source>
        <dbReference type="EMBL" id="KXA36904.1"/>
    </source>
</evidence>
<evidence type="ECO:0000256" key="1">
    <source>
        <dbReference type="ARBA" id="ARBA00001946"/>
    </source>
</evidence>
<dbReference type="InterPro" id="IPR019199">
    <property type="entry name" value="Virulence_VapD/CRISPR_Cas2"/>
</dbReference>
<protein>
    <recommendedName>
        <fullName evidence="9">CRISPR-associated endoribonuclease Cas2</fullName>
        <ecNumber evidence="9">3.1.-.-</ecNumber>
    </recommendedName>
</protein>
<dbReference type="GO" id="GO:0046872">
    <property type="term" value="F:metal ion binding"/>
    <property type="evidence" value="ECO:0007669"/>
    <property type="project" value="UniProtKB-UniRule"/>
</dbReference>
<dbReference type="GO" id="GO:0043571">
    <property type="term" value="P:maintenance of CRISPR repeat elements"/>
    <property type="evidence" value="ECO:0007669"/>
    <property type="project" value="UniProtKB-UniRule"/>
</dbReference>
<keyword evidence="4 9" id="KW-0479">Metal-binding</keyword>
<evidence type="ECO:0000256" key="4">
    <source>
        <dbReference type="ARBA" id="ARBA00022723"/>
    </source>
</evidence>
<evidence type="ECO:0000256" key="7">
    <source>
        <dbReference type="ARBA" id="ARBA00022842"/>
    </source>
</evidence>
<dbReference type="GO" id="GO:0051607">
    <property type="term" value="P:defense response to virus"/>
    <property type="evidence" value="ECO:0007669"/>
    <property type="project" value="UniProtKB-UniRule"/>
</dbReference>
<accession>A0A133Q205</accession>
<dbReference type="HAMAP" id="MF_01471">
    <property type="entry name" value="Cas2"/>
    <property type="match status" value="1"/>
</dbReference>
<keyword evidence="7 9" id="KW-0460">Magnesium</keyword>